<dbReference type="GO" id="GO:0009229">
    <property type="term" value="P:thiamine diphosphate biosynthetic process"/>
    <property type="evidence" value="ECO:0007669"/>
    <property type="project" value="UniProtKB-UniRule"/>
</dbReference>
<dbReference type="Pfam" id="PF04263">
    <property type="entry name" value="TPK_catalytic"/>
    <property type="match status" value="1"/>
</dbReference>
<dbReference type="GO" id="GO:0004788">
    <property type="term" value="F:thiamine diphosphokinase activity"/>
    <property type="evidence" value="ECO:0007669"/>
    <property type="project" value="UniProtKB-UniRule"/>
</dbReference>
<evidence type="ECO:0000256" key="3">
    <source>
        <dbReference type="ARBA" id="ARBA00022679"/>
    </source>
</evidence>
<dbReference type="Gene3D" id="3.40.50.10240">
    <property type="entry name" value="Thiamin pyrophosphokinase, catalytic domain"/>
    <property type="match status" value="1"/>
</dbReference>
<dbReference type="SUPFAM" id="SSF63999">
    <property type="entry name" value="Thiamin pyrophosphokinase, catalytic domain"/>
    <property type="match status" value="1"/>
</dbReference>
<dbReference type="PIRSF" id="PIRSF031057">
    <property type="entry name" value="Thiamin_pyrophosphokinase"/>
    <property type="match status" value="1"/>
</dbReference>
<dbReference type="SMART" id="SM00983">
    <property type="entry name" value="TPK_B1_binding"/>
    <property type="match status" value="1"/>
</dbReference>
<dbReference type="SUPFAM" id="SSF63862">
    <property type="entry name" value="Thiamin pyrophosphokinase, substrate-binding domain"/>
    <property type="match status" value="1"/>
</dbReference>
<dbReference type="InterPro" id="IPR006282">
    <property type="entry name" value="Thi_PPkinase"/>
</dbReference>
<comment type="caution">
    <text evidence="9">The sequence shown here is derived from an EMBL/GenBank/DDBJ whole genome shotgun (WGS) entry which is preliminary data.</text>
</comment>
<comment type="pathway">
    <text evidence="1 7">Cofactor biosynthesis; thiamine diphosphate biosynthesis; thiamine diphosphate from thiamine: step 1/1.</text>
</comment>
<dbReference type="PANTHER" id="PTHR13622">
    <property type="entry name" value="THIAMIN PYROPHOSPHOKINASE"/>
    <property type="match status" value="1"/>
</dbReference>
<gene>
    <name evidence="9" type="ORF">L210DRAFT_3632825</name>
</gene>
<dbReference type="EC" id="2.7.6.2" evidence="7"/>
<dbReference type="GO" id="GO:0005524">
    <property type="term" value="F:ATP binding"/>
    <property type="evidence" value="ECO:0007669"/>
    <property type="project" value="UniProtKB-UniRule"/>
</dbReference>
<dbReference type="AlphaFoldDB" id="A0AAD4BL27"/>
<dbReference type="Gene3D" id="2.60.120.320">
    <property type="entry name" value="Thiamin pyrophosphokinase, thiamin-binding domain"/>
    <property type="match status" value="1"/>
</dbReference>
<keyword evidence="6 7" id="KW-0067">ATP-binding</keyword>
<accession>A0AAD4BL27</accession>
<dbReference type="CDD" id="cd07995">
    <property type="entry name" value="TPK"/>
    <property type="match status" value="1"/>
</dbReference>
<name>A0AAD4BL27_BOLED</name>
<comment type="catalytic activity">
    <reaction evidence="7">
        <text>thiamine + ATP = thiamine diphosphate + AMP + H(+)</text>
        <dbReference type="Rhea" id="RHEA:11576"/>
        <dbReference type="ChEBI" id="CHEBI:15378"/>
        <dbReference type="ChEBI" id="CHEBI:18385"/>
        <dbReference type="ChEBI" id="CHEBI:30616"/>
        <dbReference type="ChEBI" id="CHEBI:58937"/>
        <dbReference type="ChEBI" id="CHEBI:456215"/>
    </reaction>
</comment>
<evidence type="ECO:0000256" key="1">
    <source>
        <dbReference type="ARBA" id="ARBA00005078"/>
    </source>
</evidence>
<protein>
    <recommendedName>
        <fullName evidence="7">Thiamine pyrophosphokinase</fullName>
        <ecNumber evidence="7">2.7.6.2</ecNumber>
    </recommendedName>
</protein>
<keyword evidence="3 7" id="KW-0808">Transferase</keyword>
<evidence type="ECO:0000313" key="9">
    <source>
        <dbReference type="EMBL" id="KAF8434052.1"/>
    </source>
</evidence>
<dbReference type="InterPro" id="IPR036371">
    <property type="entry name" value="TPK_B1-bd_sf"/>
</dbReference>
<dbReference type="InterPro" id="IPR016966">
    <property type="entry name" value="Thiamin_pyrophosphokinase_euk"/>
</dbReference>
<keyword evidence="10" id="KW-1185">Reference proteome</keyword>
<dbReference type="InterPro" id="IPR007373">
    <property type="entry name" value="Thiamin_PyroPKinase_B1-bd"/>
</dbReference>
<evidence type="ECO:0000313" key="10">
    <source>
        <dbReference type="Proteomes" id="UP001194468"/>
    </source>
</evidence>
<reference evidence="9" key="2">
    <citation type="journal article" date="2020" name="Nat. Commun.">
        <title>Large-scale genome sequencing of mycorrhizal fungi provides insights into the early evolution of symbiotic traits.</title>
        <authorList>
            <person name="Miyauchi S."/>
            <person name="Kiss E."/>
            <person name="Kuo A."/>
            <person name="Drula E."/>
            <person name="Kohler A."/>
            <person name="Sanchez-Garcia M."/>
            <person name="Morin E."/>
            <person name="Andreopoulos B."/>
            <person name="Barry K.W."/>
            <person name="Bonito G."/>
            <person name="Buee M."/>
            <person name="Carver A."/>
            <person name="Chen C."/>
            <person name="Cichocki N."/>
            <person name="Clum A."/>
            <person name="Culley D."/>
            <person name="Crous P.W."/>
            <person name="Fauchery L."/>
            <person name="Girlanda M."/>
            <person name="Hayes R.D."/>
            <person name="Keri Z."/>
            <person name="LaButti K."/>
            <person name="Lipzen A."/>
            <person name="Lombard V."/>
            <person name="Magnuson J."/>
            <person name="Maillard F."/>
            <person name="Murat C."/>
            <person name="Nolan M."/>
            <person name="Ohm R.A."/>
            <person name="Pangilinan J."/>
            <person name="Pereira M.F."/>
            <person name="Perotto S."/>
            <person name="Peter M."/>
            <person name="Pfister S."/>
            <person name="Riley R."/>
            <person name="Sitrit Y."/>
            <person name="Stielow J.B."/>
            <person name="Szollosi G."/>
            <person name="Zifcakova L."/>
            <person name="Stursova M."/>
            <person name="Spatafora J.W."/>
            <person name="Tedersoo L."/>
            <person name="Vaario L.M."/>
            <person name="Yamada A."/>
            <person name="Yan M."/>
            <person name="Wang P."/>
            <person name="Xu J."/>
            <person name="Bruns T."/>
            <person name="Baldrian P."/>
            <person name="Vilgalys R."/>
            <person name="Dunand C."/>
            <person name="Henrissat B."/>
            <person name="Grigoriev I.V."/>
            <person name="Hibbett D."/>
            <person name="Nagy L.G."/>
            <person name="Martin F.M."/>
        </authorList>
    </citation>
    <scope>NUCLEOTIDE SEQUENCE</scope>
    <source>
        <strain evidence="9">BED1</strain>
    </source>
</reference>
<dbReference type="GO" id="GO:0016301">
    <property type="term" value="F:kinase activity"/>
    <property type="evidence" value="ECO:0007669"/>
    <property type="project" value="UniProtKB-UniRule"/>
</dbReference>
<evidence type="ECO:0000256" key="2">
    <source>
        <dbReference type="ARBA" id="ARBA00006785"/>
    </source>
</evidence>
<evidence type="ECO:0000256" key="4">
    <source>
        <dbReference type="ARBA" id="ARBA00022741"/>
    </source>
</evidence>
<feature type="domain" description="Thiamin pyrophosphokinase thiamin-binding" evidence="8">
    <location>
        <begin position="194"/>
        <end position="262"/>
    </location>
</feature>
<dbReference type="Pfam" id="PF04265">
    <property type="entry name" value="TPK_B1_binding"/>
    <property type="match status" value="1"/>
</dbReference>
<dbReference type="FunFam" id="2.60.120.320:FF:000001">
    <property type="entry name" value="Thiamine pyrophosphokinase"/>
    <property type="match status" value="1"/>
</dbReference>
<comment type="similarity">
    <text evidence="2 7">Belongs to the thiamine pyrophosphokinase family.</text>
</comment>
<evidence type="ECO:0000256" key="7">
    <source>
        <dbReference type="PIRNR" id="PIRNR031057"/>
    </source>
</evidence>
<keyword evidence="4 7" id="KW-0547">Nucleotide-binding</keyword>
<dbReference type="InterPro" id="IPR036759">
    <property type="entry name" value="TPK_catalytic_sf"/>
</dbReference>
<dbReference type="InterPro" id="IPR007371">
    <property type="entry name" value="TPK_catalytic"/>
</dbReference>
<dbReference type="GO" id="GO:0006772">
    <property type="term" value="P:thiamine metabolic process"/>
    <property type="evidence" value="ECO:0007669"/>
    <property type="project" value="InterPro"/>
</dbReference>
<sequence>MNVRDRSACDNYMVADARRYVEWETPFLNPLTTVRDDVRRALIILNQPFSLPLLETLWKTCSWRCCADGGANRLYDLLGEAGDGELLRNLYTPDLIKGDLDSLRRDVREYYSTKGVPVLQDLDQDTTDLMKCIKSLEENERKEGYEYETLILGGFSGRLDQTIHLLSYIHKIRNMRSKVYVITDDNIGWVLDGGHHRISIDHEVLGPTCGLLPVGVDSTVLSTSGLRWNLSGTESSFDGLLSTSNHLVSTEPFVTIETSRPIWWCAELRRKI</sequence>
<dbReference type="Proteomes" id="UP001194468">
    <property type="component" value="Unassembled WGS sequence"/>
</dbReference>
<reference evidence="9" key="1">
    <citation type="submission" date="2019-10" db="EMBL/GenBank/DDBJ databases">
        <authorList>
            <consortium name="DOE Joint Genome Institute"/>
            <person name="Kuo A."/>
            <person name="Miyauchi S."/>
            <person name="Kiss E."/>
            <person name="Drula E."/>
            <person name="Kohler A."/>
            <person name="Sanchez-Garcia M."/>
            <person name="Andreopoulos B."/>
            <person name="Barry K.W."/>
            <person name="Bonito G."/>
            <person name="Buee M."/>
            <person name="Carver A."/>
            <person name="Chen C."/>
            <person name="Cichocki N."/>
            <person name="Clum A."/>
            <person name="Culley D."/>
            <person name="Crous P.W."/>
            <person name="Fauchery L."/>
            <person name="Girlanda M."/>
            <person name="Hayes R."/>
            <person name="Keri Z."/>
            <person name="LaButti K."/>
            <person name="Lipzen A."/>
            <person name="Lombard V."/>
            <person name="Magnuson J."/>
            <person name="Maillard F."/>
            <person name="Morin E."/>
            <person name="Murat C."/>
            <person name="Nolan M."/>
            <person name="Ohm R."/>
            <person name="Pangilinan J."/>
            <person name="Pereira M."/>
            <person name="Perotto S."/>
            <person name="Peter M."/>
            <person name="Riley R."/>
            <person name="Sitrit Y."/>
            <person name="Stielow B."/>
            <person name="Szollosi G."/>
            <person name="Zifcakova L."/>
            <person name="Stursova M."/>
            <person name="Spatafora J.W."/>
            <person name="Tedersoo L."/>
            <person name="Vaario L.-M."/>
            <person name="Yamada A."/>
            <person name="Yan M."/>
            <person name="Wang P."/>
            <person name="Xu J."/>
            <person name="Bruns T."/>
            <person name="Baldrian P."/>
            <person name="Vilgalys R."/>
            <person name="Henrissat B."/>
            <person name="Grigoriev I.V."/>
            <person name="Hibbett D."/>
            <person name="Nagy L.G."/>
            <person name="Martin F.M."/>
        </authorList>
    </citation>
    <scope>NUCLEOTIDE SEQUENCE</scope>
    <source>
        <strain evidence="9">BED1</strain>
    </source>
</reference>
<keyword evidence="5 7" id="KW-0418">Kinase</keyword>
<dbReference type="NCBIfam" id="TIGR01378">
    <property type="entry name" value="thi_PPkinase"/>
    <property type="match status" value="1"/>
</dbReference>
<organism evidence="9 10">
    <name type="scientific">Boletus edulis BED1</name>
    <dbReference type="NCBI Taxonomy" id="1328754"/>
    <lineage>
        <taxon>Eukaryota</taxon>
        <taxon>Fungi</taxon>
        <taxon>Dikarya</taxon>
        <taxon>Basidiomycota</taxon>
        <taxon>Agaricomycotina</taxon>
        <taxon>Agaricomycetes</taxon>
        <taxon>Agaricomycetidae</taxon>
        <taxon>Boletales</taxon>
        <taxon>Boletineae</taxon>
        <taxon>Boletaceae</taxon>
        <taxon>Boletoideae</taxon>
        <taxon>Boletus</taxon>
    </lineage>
</organism>
<evidence type="ECO:0000259" key="8">
    <source>
        <dbReference type="SMART" id="SM00983"/>
    </source>
</evidence>
<dbReference type="GO" id="GO:0030975">
    <property type="term" value="F:thiamine binding"/>
    <property type="evidence" value="ECO:0007669"/>
    <property type="project" value="UniProtKB-UniRule"/>
</dbReference>
<proteinExistence type="inferred from homology"/>
<evidence type="ECO:0000256" key="5">
    <source>
        <dbReference type="ARBA" id="ARBA00022777"/>
    </source>
</evidence>
<evidence type="ECO:0000256" key="6">
    <source>
        <dbReference type="ARBA" id="ARBA00022840"/>
    </source>
</evidence>
<dbReference type="PANTHER" id="PTHR13622:SF8">
    <property type="entry name" value="THIAMIN PYROPHOSPHOKINASE 1"/>
    <property type="match status" value="1"/>
</dbReference>
<dbReference type="EMBL" id="WHUW01000030">
    <property type="protein sequence ID" value="KAF8434052.1"/>
    <property type="molecule type" value="Genomic_DNA"/>
</dbReference>